<evidence type="ECO:0000256" key="8">
    <source>
        <dbReference type="ARBA" id="ARBA00022490"/>
    </source>
</evidence>
<evidence type="ECO:0000256" key="7">
    <source>
        <dbReference type="ARBA" id="ARBA00022475"/>
    </source>
</evidence>
<keyword evidence="7" id="KW-1003">Cell membrane</keyword>
<gene>
    <name evidence="17" type="ORF">CASFOL_039577</name>
</gene>
<dbReference type="GO" id="GO:0005739">
    <property type="term" value="C:mitochondrion"/>
    <property type="evidence" value="ECO:0007669"/>
    <property type="project" value="UniProtKB-SubCell"/>
</dbReference>
<dbReference type="FunFam" id="3.90.870.10:FF:000007">
    <property type="entry name" value="YrdC N6-threonylcarbamoyltransferase domain containing"/>
    <property type="match status" value="1"/>
</dbReference>
<keyword evidence="9" id="KW-0808">Transferase</keyword>
<dbReference type="GO" id="GO:0061710">
    <property type="term" value="F:L-threonylcarbamoyladenylate synthase"/>
    <property type="evidence" value="ECO:0007669"/>
    <property type="project" value="UniProtKB-EC"/>
</dbReference>
<dbReference type="InterPro" id="IPR017945">
    <property type="entry name" value="DHBP_synth_RibB-like_a/b_dom"/>
</dbReference>
<keyword evidence="8" id="KW-0963">Cytoplasm</keyword>
<comment type="function">
    <text evidence="14">Cytoplasmic and mitochondrial threonylcarbamoyl-AMP synthase required for the formation of a threonylcarbamoyl group on adenosine at position 37 (t(6)A37) in tRNAs that read codons beginning with adenine. Catalyzes the conversion of L-threonine, HCO(3)(-)/CO(2) and ATP to give threonylcarbamoyl-AMP (TC-AMP) as the acyladenylate intermediate, with the release of diphosphate. Participates in t(6)A37 formation in cytoplasmic and mitochondrial tRNAs. May regulate the activity of some transporters.</text>
</comment>
<protein>
    <recommendedName>
        <fullName evidence="6">Threonylcarbamoyl-AMP synthase</fullName>
        <ecNumber evidence="5">2.7.7.87</ecNumber>
    </recommendedName>
</protein>
<sequence length="275" mass="30013">MPTKLVCPQKLPFFFSPLFQSSTGVQRLRYVNTLRSRRYLGGVCTRIMAVEDAKLGLVQPATEDYAAEAIEAVKAGKVIAVPTDTLYGFSCDACSVEAVKRIYEIKGRKYTKPLAICVSDVEDIQRFADTQHLPLGLLDSLLPGPVTVVLRRGESSILEKSLNPGHDSIGVRVPDSSFIRLIARGSESALALTSANLSGQPSSVDVKDFENLWDRCAYVYNGGVLPSGRAGSTVVDLTKLGQYKILRPGSAKDETIAILKKYALVEDRSVLIRFL</sequence>
<dbReference type="EMBL" id="JAVIJP010000092">
    <property type="protein sequence ID" value="KAL3616187.1"/>
    <property type="molecule type" value="Genomic_DNA"/>
</dbReference>
<keyword evidence="10" id="KW-0809">Transit peptide</keyword>
<evidence type="ECO:0000256" key="11">
    <source>
        <dbReference type="ARBA" id="ARBA00023128"/>
    </source>
</evidence>
<dbReference type="PANTHER" id="PTHR17490">
    <property type="entry name" value="SUA5"/>
    <property type="match status" value="1"/>
</dbReference>
<evidence type="ECO:0000256" key="4">
    <source>
        <dbReference type="ARBA" id="ARBA00007663"/>
    </source>
</evidence>
<evidence type="ECO:0000259" key="16">
    <source>
        <dbReference type="PROSITE" id="PS51163"/>
    </source>
</evidence>
<keyword evidence="12" id="KW-0472">Membrane</keyword>
<dbReference type="SUPFAM" id="SSF55821">
    <property type="entry name" value="YrdC/RibB"/>
    <property type="match status" value="1"/>
</dbReference>
<organism evidence="17 18">
    <name type="scientific">Castilleja foliolosa</name>
    <dbReference type="NCBI Taxonomy" id="1961234"/>
    <lineage>
        <taxon>Eukaryota</taxon>
        <taxon>Viridiplantae</taxon>
        <taxon>Streptophyta</taxon>
        <taxon>Embryophyta</taxon>
        <taxon>Tracheophyta</taxon>
        <taxon>Spermatophyta</taxon>
        <taxon>Magnoliopsida</taxon>
        <taxon>eudicotyledons</taxon>
        <taxon>Gunneridae</taxon>
        <taxon>Pentapetalae</taxon>
        <taxon>asterids</taxon>
        <taxon>lamiids</taxon>
        <taxon>Lamiales</taxon>
        <taxon>Orobanchaceae</taxon>
        <taxon>Pedicularideae</taxon>
        <taxon>Castillejinae</taxon>
        <taxon>Castilleja</taxon>
    </lineage>
</organism>
<comment type="subunit">
    <text evidence="15">Interacts with RSC1A1.</text>
</comment>
<evidence type="ECO:0000256" key="3">
    <source>
        <dbReference type="ARBA" id="ARBA00004496"/>
    </source>
</evidence>
<dbReference type="PANTHER" id="PTHR17490:SF10">
    <property type="entry name" value="THREONYLCARBAMOYL-AMP SYNTHASE"/>
    <property type="match status" value="1"/>
</dbReference>
<dbReference type="Pfam" id="PF01300">
    <property type="entry name" value="Sua5_yciO_yrdC"/>
    <property type="match status" value="1"/>
</dbReference>
<feature type="domain" description="YrdC-like" evidence="16">
    <location>
        <begin position="63"/>
        <end position="251"/>
    </location>
</feature>
<accession>A0ABD3BHC2</accession>
<dbReference type="EC" id="2.7.7.87" evidence="5"/>
<evidence type="ECO:0000256" key="10">
    <source>
        <dbReference type="ARBA" id="ARBA00022946"/>
    </source>
</evidence>
<evidence type="ECO:0000256" key="5">
    <source>
        <dbReference type="ARBA" id="ARBA00012584"/>
    </source>
</evidence>
<keyword evidence="18" id="KW-1185">Reference proteome</keyword>
<proteinExistence type="inferred from homology"/>
<dbReference type="AlphaFoldDB" id="A0ABD3BHC2"/>
<evidence type="ECO:0000256" key="15">
    <source>
        <dbReference type="ARBA" id="ARBA00063146"/>
    </source>
</evidence>
<dbReference type="InterPro" id="IPR050156">
    <property type="entry name" value="TC-AMP_synthase_SUA5"/>
</dbReference>
<comment type="subcellular location">
    <subcellularLocation>
        <location evidence="2">Cell membrane</location>
        <topology evidence="2">Peripheral membrane protein</topology>
    </subcellularLocation>
    <subcellularLocation>
        <location evidence="3">Cytoplasm</location>
    </subcellularLocation>
    <subcellularLocation>
        <location evidence="1">Mitochondrion</location>
    </subcellularLocation>
</comment>
<name>A0ABD3BHC2_9LAMI</name>
<evidence type="ECO:0000313" key="18">
    <source>
        <dbReference type="Proteomes" id="UP001632038"/>
    </source>
</evidence>
<comment type="catalytic activity">
    <reaction evidence="13">
        <text>L-threonine + hydrogencarbonate + ATP = L-threonylcarbamoyladenylate + diphosphate + H2O</text>
        <dbReference type="Rhea" id="RHEA:36407"/>
        <dbReference type="ChEBI" id="CHEBI:15377"/>
        <dbReference type="ChEBI" id="CHEBI:17544"/>
        <dbReference type="ChEBI" id="CHEBI:30616"/>
        <dbReference type="ChEBI" id="CHEBI:33019"/>
        <dbReference type="ChEBI" id="CHEBI:57926"/>
        <dbReference type="ChEBI" id="CHEBI:73682"/>
        <dbReference type="EC" id="2.7.7.87"/>
    </reaction>
</comment>
<dbReference type="PROSITE" id="PS51163">
    <property type="entry name" value="YRDC"/>
    <property type="match status" value="1"/>
</dbReference>
<comment type="similarity">
    <text evidence="4">Belongs to the SUA5 family.</text>
</comment>
<evidence type="ECO:0000256" key="2">
    <source>
        <dbReference type="ARBA" id="ARBA00004202"/>
    </source>
</evidence>
<comment type="caution">
    <text evidence="17">The sequence shown here is derived from an EMBL/GenBank/DDBJ whole genome shotgun (WGS) entry which is preliminary data.</text>
</comment>
<dbReference type="NCBIfam" id="TIGR00057">
    <property type="entry name" value="L-threonylcarbamoyladenylate synthase"/>
    <property type="match status" value="1"/>
</dbReference>
<dbReference type="GO" id="GO:0005886">
    <property type="term" value="C:plasma membrane"/>
    <property type="evidence" value="ECO:0007669"/>
    <property type="project" value="UniProtKB-SubCell"/>
</dbReference>
<evidence type="ECO:0000256" key="1">
    <source>
        <dbReference type="ARBA" id="ARBA00004173"/>
    </source>
</evidence>
<evidence type="ECO:0000313" key="17">
    <source>
        <dbReference type="EMBL" id="KAL3616187.1"/>
    </source>
</evidence>
<evidence type="ECO:0000256" key="6">
    <source>
        <dbReference type="ARBA" id="ARBA00015492"/>
    </source>
</evidence>
<dbReference type="Proteomes" id="UP001632038">
    <property type="component" value="Unassembled WGS sequence"/>
</dbReference>
<dbReference type="Gene3D" id="3.90.870.10">
    <property type="entry name" value="DHBP synthase"/>
    <property type="match status" value="1"/>
</dbReference>
<keyword evidence="11" id="KW-0496">Mitochondrion</keyword>
<evidence type="ECO:0000256" key="9">
    <source>
        <dbReference type="ARBA" id="ARBA00022679"/>
    </source>
</evidence>
<evidence type="ECO:0000256" key="12">
    <source>
        <dbReference type="ARBA" id="ARBA00023136"/>
    </source>
</evidence>
<dbReference type="InterPro" id="IPR006070">
    <property type="entry name" value="Sua5-like_dom"/>
</dbReference>
<evidence type="ECO:0000256" key="14">
    <source>
        <dbReference type="ARBA" id="ARBA00058524"/>
    </source>
</evidence>
<evidence type="ECO:0000256" key="13">
    <source>
        <dbReference type="ARBA" id="ARBA00048366"/>
    </source>
</evidence>
<reference evidence="18" key="1">
    <citation type="journal article" date="2024" name="IScience">
        <title>Strigolactones Initiate the Formation of Haustorium-like Structures in Castilleja.</title>
        <authorList>
            <person name="Buerger M."/>
            <person name="Peterson D."/>
            <person name="Chory J."/>
        </authorList>
    </citation>
    <scope>NUCLEOTIDE SEQUENCE [LARGE SCALE GENOMIC DNA]</scope>
</reference>